<proteinExistence type="predicted"/>
<evidence type="ECO:0000313" key="6">
    <source>
        <dbReference type="Proteomes" id="UP001156856"/>
    </source>
</evidence>
<dbReference type="EMBL" id="BSPK01000082">
    <property type="protein sequence ID" value="GLS65787.1"/>
    <property type="molecule type" value="Genomic_DNA"/>
</dbReference>
<dbReference type="PANTHER" id="PTHR46401:SF2">
    <property type="entry name" value="GLYCOSYLTRANSFERASE WBBK-RELATED"/>
    <property type="match status" value="1"/>
</dbReference>
<dbReference type="SUPFAM" id="SSF53756">
    <property type="entry name" value="UDP-Glycosyltransferase/glycogen phosphorylase"/>
    <property type="match status" value="1"/>
</dbReference>
<dbReference type="Gene3D" id="3.40.50.2000">
    <property type="entry name" value="Glycogen Phosphorylase B"/>
    <property type="match status" value="1"/>
</dbReference>
<evidence type="ECO:0000313" key="4">
    <source>
        <dbReference type="EMBL" id="GLS65787.1"/>
    </source>
</evidence>
<dbReference type="GO" id="GO:0016757">
    <property type="term" value="F:glycosyltransferase activity"/>
    <property type="evidence" value="ECO:0007669"/>
    <property type="project" value="InterPro"/>
</dbReference>
<accession>A0A512JBD3</accession>
<dbReference type="InterPro" id="IPR001296">
    <property type="entry name" value="Glyco_trans_1"/>
</dbReference>
<dbReference type="PANTHER" id="PTHR46401">
    <property type="entry name" value="GLYCOSYLTRANSFERASE WBBK-RELATED"/>
    <property type="match status" value="1"/>
</dbReference>
<keyword evidence="6" id="KW-1185">Reference proteome</keyword>
<gene>
    <name evidence="4" type="ORF">GCM10007888_41690</name>
    <name evidence="3" type="ORF">MOX02_52390</name>
</gene>
<evidence type="ECO:0000259" key="2">
    <source>
        <dbReference type="Pfam" id="PF00534"/>
    </source>
</evidence>
<reference evidence="4" key="4">
    <citation type="submission" date="2023-01" db="EMBL/GenBank/DDBJ databases">
        <title>Draft genome sequence of Methylobacterium oxalidis strain NBRC 107715.</title>
        <authorList>
            <person name="Sun Q."/>
            <person name="Mori K."/>
        </authorList>
    </citation>
    <scope>NUCLEOTIDE SEQUENCE</scope>
    <source>
        <strain evidence="4">NBRC 107715</strain>
    </source>
</reference>
<protein>
    <recommendedName>
        <fullName evidence="2">Glycosyl transferase family 1 domain-containing protein</fullName>
    </recommendedName>
</protein>
<evidence type="ECO:0000256" key="1">
    <source>
        <dbReference type="ARBA" id="ARBA00022679"/>
    </source>
</evidence>
<dbReference type="AlphaFoldDB" id="A0A512JBD3"/>
<name>A0A512JBD3_9HYPH</name>
<evidence type="ECO:0000313" key="3">
    <source>
        <dbReference type="EMBL" id="GEP07201.1"/>
    </source>
</evidence>
<reference evidence="6" key="2">
    <citation type="journal article" date="2019" name="Int. J. Syst. Evol. Microbiol.">
        <title>The Global Catalogue of Microorganisms (GCM) 10K type strain sequencing project: providing services to taxonomists for standard genome sequencing and annotation.</title>
        <authorList>
            <consortium name="The Broad Institute Genomics Platform"/>
            <consortium name="The Broad Institute Genome Sequencing Center for Infectious Disease"/>
            <person name="Wu L."/>
            <person name="Ma J."/>
        </authorList>
    </citation>
    <scope>NUCLEOTIDE SEQUENCE [LARGE SCALE GENOMIC DNA]</scope>
    <source>
        <strain evidence="6">NBRC 107715</strain>
    </source>
</reference>
<comment type="caution">
    <text evidence="3">The sequence shown here is derived from an EMBL/GenBank/DDBJ whole genome shotgun (WGS) entry which is preliminary data.</text>
</comment>
<sequence length="130" mass="14727">MSFTDHLTDAEFADLYYRHLLTVVPSTAEGFSLPVIEASANGAVVLVSDTTAHPELVPNNDYRFDPHDHERLAAQLEHLIGNETSWIAARAEQADMWRPYTVAAVCYRFWSGVLDQATRLRWRPIDEAAR</sequence>
<dbReference type="EMBL" id="BJZU01000140">
    <property type="protein sequence ID" value="GEP07201.1"/>
    <property type="molecule type" value="Genomic_DNA"/>
</dbReference>
<feature type="domain" description="Glycosyl transferase family 1" evidence="2">
    <location>
        <begin position="3"/>
        <end position="83"/>
    </location>
</feature>
<dbReference type="Proteomes" id="UP001156856">
    <property type="component" value="Unassembled WGS sequence"/>
</dbReference>
<dbReference type="Pfam" id="PF00534">
    <property type="entry name" value="Glycos_transf_1"/>
    <property type="match status" value="1"/>
</dbReference>
<reference evidence="3 5" key="3">
    <citation type="submission" date="2019-07" db="EMBL/GenBank/DDBJ databases">
        <title>Whole genome shotgun sequence of Methylobacterium oxalidis NBRC 107715.</title>
        <authorList>
            <person name="Hosoyama A."/>
            <person name="Uohara A."/>
            <person name="Ohji S."/>
            <person name="Ichikawa N."/>
        </authorList>
    </citation>
    <scope>NUCLEOTIDE SEQUENCE [LARGE SCALE GENOMIC DNA]</scope>
    <source>
        <strain evidence="3 5">NBRC 107715</strain>
    </source>
</reference>
<organism evidence="3 5">
    <name type="scientific">Methylobacterium oxalidis</name>
    <dbReference type="NCBI Taxonomy" id="944322"/>
    <lineage>
        <taxon>Bacteria</taxon>
        <taxon>Pseudomonadati</taxon>
        <taxon>Pseudomonadota</taxon>
        <taxon>Alphaproteobacteria</taxon>
        <taxon>Hyphomicrobiales</taxon>
        <taxon>Methylobacteriaceae</taxon>
        <taxon>Methylobacterium</taxon>
    </lineage>
</organism>
<keyword evidence="1" id="KW-0808">Transferase</keyword>
<evidence type="ECO:0000313" key="5">
    <source>
        <dbReference type="Proteomes" id="UP000321960"/>
    </source>
</evidence>
<dbReference type="Proteomes" id="UP000321960">
    <property type="component" value="Unassembled WGS sequence"/>
</dbReference>
<reference evidence="4" key="1">
    <citation type="journal article" date="2014" name="Int. J. Syst. Evol. Microbiol.">
        <title>Complete genome of a new Firmicutes species belonging to the dominant human colonic microbiota ('Ruminococcus bicirculans') reveals two chromosomes and a selective capacity to utilize plant glucans.</title>
        <authorList>
            <consortium name="NISC Comparative Sequencing Program"/>
            <person name="Wegmann U."/>
            <person name="Louis P."/>
            <person name="Goesmann A."/>
            <person name="Henrissat B."/>
            <person name="Duncan S.H."/>
            <person name="Flint H.J."/>
        </authorList>
    </citation>
    <scope>NUCLEOTIDE SEQUENCE</scope>
    <source>
        <strain evidence="4">NBRC 107715</strain>
    </source>
</reference>